<dbReference type="AlphaFoldDB" id="A0AAW1G388"/>
<dbReference type="PROSITE" id="PS51263">
    <property type="entry name" value="ADF_H"/>
    <property type="match status" value="1"/>
</dbReference>
<dbReference type="Pfam" id="PF00241">
    <property type="entry name" value="Cofilin_ADF"/>
    <property type="match status" value="1"/>
</dbReference>
<comment type="caution">
    <text evidence="4">The sequence shown here is derived from an EMBL/GenBank/DDBJ whole genome shotgun (WGS) entry which is preliminary data.</text>
</comment>
<dbReference type="SMART" id="SM00102">
    <property type="entry name" value="ADF"/>
    <property type="match status" value="1"/>
</dbReference>
<accession>A0AAW1G388</accession>
<comment type="similarity">
    <text evidence="1">Belongs to the actin-binding proteins ADF family.</text>
</comment>
<keyword evidence="5" id="KW-1185">Reference proteome</keyword>
<dbReference type="EMBL" id="JBCEZU010000002">
    <property type="protein sequence ID" value="KAK9541742.1"/>
    <property type="molecule type" value="Genomic_DNA"/>
</dbReference>
<dbReference type="InterPro" id="IPR029006">
    <property type="entry name" value="ADF-H/Gelsolin-like_dom_sf"/>
</dbReference>
<sequence>MSSGVKVCDEVKNIFNKMKVVKNDDAEEDRIRLVTCVIDVENGEIKVEKCLQQKSDECKDDAFKCLQNLMPKDHCRYILYDCHFETEDCKKEELVFLLWTPETATIKEKMQYASSKAAIDKVIDGVKHRMQLHDNADIEREEFAKNLTDKVKTLEGHAIRG</sequence>
<dbReference type="CDD" id="cd11286">
    <property type="entry name" value="ADF_cofilin_like"/>
    <property type="match status" value="1"/>
</dbReference>
<evidence type="ECO:0000313" key="4">
    <source>
        <dbReference type="EMBL" id="KAK9541742.1"/>
    </source>
</evidence>
<evidence type="ECO:0000259" key="3">
    <source>
        <dbReference type="PROSITE" id="PS51263"/>
    </source>
</evidence>
<dbReference type="GO" id="GO:0003779">
    <property type="term" value="F:actin binding"/>
    <property type="evidence" value="ECO:0007669"/>
    <property type="project" value="UniProtKB-KW"/>
</dbReference>
<gene>
    <name evidence="4" type="ORF">VZT92_001763</name>
</gene>
<feature type="domain" description="ADF-H" evidence="3">
    <location>
        <begin position="2"/>
        <end position="148"/>
    </location>
</feature>
<dbReference type="Gene3D" id="3.40.20.10">
    <property type="entry name" value="Severin"/>
    <property type="match status" value="1"/>
</dbReference>
<protein>
    <recommendedName>
        <fullName evidence="3">ADF-H domain-containing protein</fullName>
    </recommendedName>
</protein>
<dbReference type="GO" id="GO:0015629">
    <property type="term" value="C:actin cytoskeleton"/>
    <property type="evidence" value="ECO:0007669"/>
    <property type="project" value="InterPro"/>
</dbReference>
<evidence type="ECO:0000313" key="5">
    <source>
        <dbReference type="Proteomes" id="UP001488805"/>
    </source>
</evidence>
<evidence type="ECO:0000256" key="2">
    <source>
        <dbReference type="ARBA" id="ARBA00023203"/>
    </source>
</evidence>
<reference evidence="4 5" key="1">
    <citation type="journal article" date="2024" name="Genome Biol. Evol.">
        <title>Chromosome-level genome assembly of the viviparous eelpout Zoarces viviparus.</title>
        <authorList>
            <person name="Fuhrmann N."/>
            <person name="Brasseur M.V."/>
            <person name="Bakowski C.E."/>
            <person name="Podsiadlowski L."/>
            <person name="Prost S."/>
            <person name="Krehenwinkel H."/>
            <person name="Mayer C."/>
        </authorList>
    </citation>
    <scope>NUCLEOTIDE SEQUENCE [LARGE SCALE GENOMIC DNA]</scope>
    <source>
        <strain evidence="4">NO-MEL_2022_Ind0_liver</strain>
    </source>
</reference>
<dbReference type="Proteomes" id="UP001488805">
    <property type="component" value="Unassembled WGS sequence"/>
</dbReference>
<dbReference type="InterPro" id="IPR017904">
    <property type="entry name" value="ADF/Cofilin"/>
</dbReference>
<dbReference type="PRINTS" id="PR00006">
    <property type="entry name" value="COFILIN"/>
</dbReference>
<proteinExistence type="inferred from homology"/>
<evidence type="ECO:0000256" key="1">
    <source>
        <dbReference type="ARBA" id="ARBA00006844"/>
    </source>
</evidence>
<organism evidence="4 5">
    <name type="scientific">Zoarces viviparus</name>
    <name type="common">Viviparous eelpout</name>
    <name type="synonym">Blennius viviparus</name>
    <dbReference type="NCBI Taxonomy" id="48416"/>
    <lineage>
        <taxon>Eukaryota</taxon>
        <taxon>Metazoa</taxon>
        <taxon>Chordata</taxon>
        <taxon>Craniata</taxon>
        <taxon>Vertebrata</taxon>
        <taxon>Euteleostomi</taxon>
        <taxon>Actinopterygii</taxon>
        <taxon>Neopterygii</taxon>
        <taxon>Teleostei</taxon>
        <taxon>Neoteleostei</taxon>
        <taxon>Acanthomorphata</taxon>
        <taxon>Eupercaria</taxon>
        <taxon>Perciformes</taxon>
        <taxon>Cottioidei</taxon>
        <taxon>Zoarcales</taxon>
        <taxon>Zoarcidae</taxon>
        <taxon>Zoarcinae</taxon>
        <taxon>Zoarces</taxon>
    </lineage>
</organism>
<dbReference type="PANTHER" id="PTHR11913">
    <property type="entry name" value="COFILIN-RELATED"/>
    <property type="match status" value="1"/>
</dbReference>
<dbReference type="InterPro" id="IPR002108">
    <property type="entry name" value="ADF-H"/>
</dbReference>
<dbReference type="GO" id="GO:0030042">
    <property type="term" value="P:actin filament depolymerization"/>
    <property type="evidence" value="ECO:0007669"/>
    <property type="project" value="InterPro"/>
</dbReference>
<name>A0AAW1G388_ZOAVI</name>
<keyword evidence="2" id="KW-0009">Actin-binding</keyword>
<dbReference type="SUPFAM" id="SSF55753">
    <property type="entry name" value="Actin depolymerizing proteins"/>
    <property type="match status" value="1"/>
</dbReference>